<evidence type="ECO:0000313" key="2">
    <source>
        <dbReference type="EMBL" id="WNQ10623.1"/>
    </source>
</evidence>
<dbReference type="Gene3D" id="3.30.200.150">
    <property type="match status" value="1"/>
</dbReference>
<dbReference type="RefSeq" id="WP_315604397.1">
    <property type="nucleotide sequence ID" value="NZ_CP130318.1"/>
</dbReference>
<dbReference type="Pfam" id="PF01636">
    <property type="entry name" value="APH"/>
    <property type="match status" value="1"/>
</dbReference>
<dbReference type="AlphaFoldDB" id="A0AA96LCM5"/>
<reference evidence="2 3" key="1">
    <citation type="submission" date="2022-02" db="EMBL/GenBank/DDBJ databases">
        <title>Paenibacillus sp. MBLB1776 Whole Genome Shotgun Sequencing.</title>
        <authorList>
            <person name="Hwang C.Y."/>
            <person name="Cho E.-S."/>
            <person name="Seo M.-J."/>
        </authorList>
    </citation>
    <scope>NUCLEOTIDE SEQUENCE [LARGE SCALE GENOMIC DNA]</scope>
    <source>
        <strain evidence="2 3">MBLB1776</strain>
    </source>
</reference>
<organism evidence="2 3">
    <name type="scientific">Paenibacillus aurantius</name>
    <dbReference type="NCBI Taxonomy" id="2918900"/>
    <lineage>
        <taxon>Bacteria</taxon>
        <taxon>Bacillati</taxon>
        <taxon>Bacillota</taxon>
        <taxon>Bacilli</taxon>
        <taxon>Bacillales</taxon>
        <taxon>Paenibacillaceae</taxon>
        <taxon>Paenibacillus</taxon>
    </lineage>
</organism>
<feature type="domain" description="Aminoglycoside phosphotransferase" evidence="1">
    <location>
        <begin position="29"/>
        <end position="263"/>
    </location>
</feature>
<sequence>MTAYEKPALSLPEAERFLEDHYSAPVEKVTPVDGGNLSRVFFFDIGGEGRVLRFSDLPQGFALQHVMSERLRSQGVNYQRFLEYGTFGTLTYSIAERIEGTMLINAPEGVQRDLLPAVAERITRLNRVEIGDSHGYGWVQTDGSGSYPTWRDYLVDFFGDNQTGTFWENWTDLFRTSVLEREVFDECYARLMAYSKYNEPYRFLVHNDSHPWNLLTDGRTLTGLLDGNFIYGDFLIDLTIVERSLPSLPVTATFRAEYEKQGLLLPDFEERLIGAHYYKGLDGLRFFAKMGWTPAYEHTRDYLLSLVKG</sequence>
<evidence type="ECO:0000259" key="1">
    <source>
        <dbReference type="Pfam" id="PF01636"/>
    </source>
</evidence>
<proteinExistence type="predicted"/>
<protein>
    <submittedName>
        <fullName evidence="2">Phosphotransferase</fullName>
    </submittedName>
</protein>
<dbReference type="Gene3D" id="3.90.1200.10">
    <property type="match status" value="1"/>
</dbReference>
<dbReference type="KEGG" id="paun:MJA45_23860"/>
<gene>
    <name evidence="2" type="ORF">MJA45_23860</name>
</gene>
<keyword evidence="3" id="KW-1185">Reference proteome</keyword>
<accession>A0AA96LCM5</accession>
<dbReference type="InterPro" id="IPR011009">
    <property type="entry name" value="Kinase-like_dom_sf"/>
</dbReference>
<dbReference type="InterPro" id="IPR002575">
    <property type="entry name" value="Aminoglycoside_PTrfase"/>
</dbReference>
<dbReference type="Proteomes" id="UP001305702">
    <property type="component" value="Chromosome"/>
</dbReference>
<dbReference type="SUPFAM" id="SSF56112">
    <property type="entry name" value="Protein kinase-like (PK-like)"/>
    <property type="match status" value="1"/>
</dbReference>
<name>A0AA96LCM5_9BACL</name>
<evidence type="ECO:0000313" key="3">
    <source>
        <dbReference type="Proteomes" id="UP001305702"/>
    </source>
</evidence>
<dbReference type="EMBL" id="CP130318">
    <property type="protein sequence ID" value="WNQ10623.1"/>
    <property type="molecule type" value="Genomic_DNA"/>
</dbReference>